<dbReference type="Proteomes" id="UP000516660">
    <property type="component" value="Chromosome"/>
</dbReference>
<keyword evidence="4" id="KW-0418">Kinase</keyword>
<evidence type="ECO:0000259" key="3">
    <source>
        <dbReference type="PROSITE" id="PS50011"/>
    </source>
</evidence>
<dbReference type="Gene3D" id="1.10.510.10">
    <property type="entry name" value="Transferase(Phosphotransferase) domain 1"/>
    <property type="match status" value="1"/>
</dbReference>
<dbReference type="GO" id="GO:0005524">
    <property type="term" value="F:ATP binding"/>
    <property type="evidence" value="ECO:0007669"/>
    <property type="project" value="InterPro"/>
</dbReference>
<organism evidence="4 5">
    <name type="scientific">Clavibacter zhangzhiyongii</name>
    <dbReference type="NCBI Taxonomy" id="2768071"/>
    <lineage>
        <taxon>Bacteria</taxon>
        <taxon>Bacillati</taxon>
        <taxon>Actinomycetota</taxon>
        <taxon>Actinomycetes</taxon>
        <taxon>Micrococcales</taxon>
        <taxon>Microbacteriaceae</taxon>
        <taxon>Clavibacter</taxon>
    </lineage>
</organism>
<gene>
    <name evidence="4" type="ORF">H9X71_07960</name>
</gene>
<keyword evidence="4" id="KW-0808">Transferase</keyword>
<feature type="region of interest" description="Disordered" evidence="1">
    <location>
        <begin position="251"/>
        <end position="313"/>
    </location>
</feature>
<keyword evidence="2" id="KW-0812">Transmembrane</keyword>
<feature type="compositionally biased region" description="Low complexity" evidence="1">
    <location>
        <begin position="375"/>
        <end position="385"/>
    </location>
</feature>
<protein>
    <submittedName>
        <fullName evidence="4">Protein kinase family protein</fullName>
    </submittedName>
</protein>
<evidence type="ECO:0000256" key="1">
    <source>
        <dbReference type="SAM" id="MobiDB-lite"/>
    </source>
</evidence>
<evidence type="ECO:0000313" key="5">
    <source>
        <dbReference type="Proteomes" id="UP000516660"/>
    </source>
</evidence>
<keyword evidence="2" id="KW-0472">Membrane</keyword>
<dbReference type="SUPFAM" id="SSF56112">
    <property type="entry name" value="Protein kinase-like (PK-like)"/>
    <property type="match status" value="1"/>
</dbReference>
<dbReference type="EMBL" id="CP061274">
    <property type="protein sequence ID" value="QOD42586.1"/>
    <property type="molecule type" value="Genomic_DNA"/>
</dbReference>
<dbReference type="KEGG" id="czh:H9X71_07960"/>
<dbReference type="Pfam" id="PF00069">
    <property type="entry name" value="Pkinase"/>
    <property type="match status" value="1"/>
</dbReference>
<accession>A0A7L7YYR3</accession>
<feature type="region of interest" description="Disordered" evidence="1">
    <location>
        <begin position="358"/>
        <end position="390"/>
    </location>
</feature>
<feature type="compositionally biased region" description="Basic residues" evidence="1">
    <location>
        <begin position="282"/>
        <end position="300"/>
    </location>
</feature>
<name>A0A7L7YYR3_9MICO</name>
<keyword evidence="2" id="KW-1133">Transmembrane helix</keyword>
<feature type="domain" description="Protein kinase" evidence="3">
    <location>
        <begin position="18"/>
        <end position="294"/>
    </location>
</feature>
<dbReference type="SMART" id="SM00220">
    <property type="entry name" value="S_TKc"/>
    <property type="match status" value="1"/>
</dbReference>
<dbReference type="InterPro" id="IPR000719">
    <property type="entry name" value="Prot_kinase_dom"/>
</dbReference>
<dbReference type="PROSITE" id="PS50011">
    <property type="entry name" value="PROTEIN_KINASE_DOM"/>
    <property type="match status" value="1"/>
</dbReference>
<keyword evidence="5" id="KW-1185">Reference proteome</keyword>
<feature type="region of interest" description="Disordered" evidence="1">
    <location>
        <begin position="433"/>
        <end position="455"/>
    </location>
</feature>
<proteinExistence type="predicted"/>
<dbReference type="AlphaFoldDB" id="A0A7L7YYR3"/>
<evidence type="ECO:0000313" key="4">
    <source>
        <dbReference type="EMBL" id="QOD42586.1"/>
    </source>
</evidence>
<reference evidence="4 5" key="1">
    <citation type="submission" date="2020-08" db="EMBL/GenBank/DDBJ databases">
        <title>Description of Clavibacter zhangzhiyonge sp. nov., a phytopathogenic actinobacterium isolated from barley seeds, causing leaf brown spot and decline.</title>
        <authorList>
            <person name="Tian Q."/>
            <person name="Chuan J."/>
            <person name="Zhao W."/>
            <person name="Li X."/>
        </authorList>
    </citation>
    <scope>NUCLEOTIDE SEQUENCE [LARGE SCALE GENOMIC DNA]</scope>
    <source>
        <strain evidence="4 5">DM1</strain>
    </source>
</reference>
<dbReference type="GO" id="GO:0004672">
    <property type="term" value="F:protein kinase activity"/>
    <property type="evidence" value="ECO:0007669"/>
    <property type="project" value="InterPro"/>
</dbReference>
<sequence>MRPRRRGAPEQGATVAGYRLVRLIGRGARAEVYLAHPMQEAGRTGRGEGAGNVAVKIVPPTERSRGDAEALALQSVASEHVVGLRDVASLADGSLCIVQSLAARGTAAGLLARRGGLTPGEIVTLVASILRGLGDMHDAGIAHGALDLTHVLIDATGCPVLGGLGSACPFDGDPAGESPRGADPVEQDLIRVARIVAALRDPVGSRGSASDDRWGEWLDLLDATVHGETDLTAHDLADQLLEVADAAPLAEAGTVDTAPTTALGRTRQEADDEAAGPEPRSRRARRTSRAHPGTARRHRAVREDGRGSTAARIRGARSAVRRELAVVRPRVWALGLVALVAVSAGAVALPMLAGAARGESVDATAPGSAGEGTDADASAAEPPSSSEHEHDHDLVADAAMAGSEDPDVAAPALLRLRADCLRRRDARCLDGVDQAGSAADDADRSRVSGPTGGWLDDGEAHLADAIGPARLLGDSALLELSPIDDGTAVGVAGPSSPGRRTASLLMVRGEAGWRIRDLMDDR</sequence>
<evidence type="ECO:0000256" key="2">
    <source>
        <dbReference type="SAM" id="Phobius"/>
    </source>
</evidence>
<dbReference type="InterPro" id="IPR011009">
    <property type="entry name" value="Kinase-like_dom_sf"/>
</dbReference>
<feature type="transmembrane region" description="Helical" evidence="2">
    <location>
        <begin position="331"/>
        <end position="353"/>
    </location>
</feature>